<dbReference type="InterPro" id="IPR039717">
    <property type="entry name" value="Hgh1"/>
</dbReference>
<evidence type="ECO:0000313" key="4">
    <source>
        <dbReference type="EMBL" id="CAB0032621.1"/>
    </source>
</evidence>
<keyword evidence="5" id="KW-1185">Reference proteome</keyword>
<dbReference type="EMBL" id="CADCXV010000684">
    <property type="protein sequence ID" value="CAB0032621.1"/>
    <property type="molecule type" value="Genomic_DNA"/>
</dbReference>
<dbReference type="SUPFAM" id="SSF48371">
    <property type="entry name" value="ARM repeat"/>
    <property type="match status" value="1"/>
</dbReference>
<dbReference type="Proteomes" id="UP000479190">
    <property type="component" value="Unassembled WGS sequence"/>
</dbReference>
<evidence type="ECO:0000259" key="2">
    <source>
        <dbReference type="Pfam" id="PF04063"/>
    </source>
</evidence>
<dbReference type="Pfam" id="PF04064">
    <property type="entry name" value="DUF384"/>
    <property type="match status" value="1"/>
</dbReference>
<name>A0A6H5I3X5_9HYME</name>
<dbReference type="InterPro" id="IPR007206">
    <property type="entry name" value="Protein_HGH1_C"/>
</dbReference>
<dbReference type="PANTHER" id="PTHR13387">
    <property type="entry name" value="PROTEIN HGH1 HOMOLOG"/>
    <property type="match status" value="1"/>
</dbReference>
<gene>
    <name evidence="4" type="ORF">TBRA_LOCUS4551</name>
</gene>
<feature type="domain" description="Protein HGH1 C-terminal" evidence="3">
    <location>
        <begin position="178"/>
        <end position="226"/>
    </location>
</feature>
<evidence type="ECO:0000259" key="3">
    <source>
        <dbReference type="Pfam" id="PF04064"/>
    </source>
</evidence>
<dbReference type="AlphaFoldDB" id="A0A6H5I3X5"/>
<dbReference type="OrthoDB" id="338814at2759"/>
<dbReference type="InterPro" id="IPR007205">
    <property type="entry name" value="Protein_HGH1_N"/>
</dbReference>
<dbReference type="Pfam" id="PF04063">
    <property type="entry name" value="DUF383"/>
    <property type="match status" value="1"/>
</dbReference>
<feature type="domain" description="Protein HGH1 N-terminal" evidence="2">
    <location>
        <begin position="2"/>
        <end position="172"/>
    </location>
</feature>
<evidence type="ECO:0000313" key="5">
    <source>
        <dbReference type="Proteomes" id="UP000479190"/>
    </source>
</evidence>
<protein>
    <submittedName>
        <fullName evidence="4">Uncharacterized protein</fullName>
    </submittedName>
</protein>
<feature type="non-terminal residue" evidence="4">
    <location>
        <position position="1"/>
    </location>
</feature>
<reference evidence="4 5" key="1">
    <citation type="submission" date="2020-02" db="EMBL/GenBank/DDBJ databases">
        <authorList>
            <person name="Ferguson B K."/>
        </authorList>
    </citation>
    <scope>NUCLEOTIDE SEQUENCE [LARGE SCALE GENOMIC DNA]</scope>
</reference>
<dbReference type="InterPro" id="IPR016024">
    <property type="entry name" value="ARM-type_fold"/>
</dbReference>
<comment type="similarity">
    <text evidence="1">Belongs to the HGH1 family.</text>
</comment>
<evidence type="ECO:0000256" key="1">
    <source>
        <dbReference type="ARBA" id="ARBA00006712"/>
    </source>
</evidence>
<proteinExistence type="inferred from homology"/>
<sequence>HMTNRDPELADYCTLILSNISRPKGFEERVLTLVEKSPFDWSSFLDVFEKERDSKPKFYYLGPIFSNLSRSKKMRTFLMGDQESAPIVKLLSCIRFAKNHILRGGTIGTIKNCCFDEEYHEKLLGSEVDILPYLMMPLMGPEQFTDEENDKLPIDLQYLPETQEREQDPDLRVMLLESLLWLCSSKYGREFLRENNIYIILREYHKWEKDGLALLRCENVVDILIK</sequence>
<organism evidence="4 5">
    <name type="scientific">Trichogramma brassicae</name>
    <dbReference type="NCBI Taxonomy" id="86971"/>
    <lineage>
        <taxon>Eukaryota</taxon>
        <taxon>Metazoa</taxon>
        <taxon>Ecdysozoa</taxon>
        <taxon>Arthropoda</taxon>
        <taxon>Hexapoda</taxon>
        <taxon>Insecta</taxon>
        <taxon>Pterygota</taxon>
        <taxon>Neoptera</taxon>
        <taxon>Endopterygota</taxon>
        <taxon>Hymenoptera</taxon>
        <taxon>Apocrita</taxon>
        <taxon>Proctotrupomorpha</taxon>
        <taxon>Chalcidoidea</taxon>
        <taxon>Trichogrammatidae</taxon>
        <taxon>Trichogramma</taxon>
    </lineage>
</organism>
<accession>A0A6H5I3X5</accession>
<dbReference type="PANTHER" id="PTHR13387:SF9">
    <property type="entry name" value="PROTEIN HGH1 HOMOLOG"/>
    <property type="match status" value="1"/>
</dbReference>